<dbReference type="AlphaFoldDB" id="A0A433A265"/>
<gene>
    <name evidence="1" type="ORF">BC936DRAFT_141475</name>
</gene>
<dbReference type="OrthoDB" id="8964543at2759"/>
<protein>
    <submittedName>
        <fullName evidence="1">Uncharacterized protein</fullName>
    </submittedName>
</protein>
<keyword evidence="2" id="KW-1185">Reference proteome</keyword>
<evidence type="ECO:0000313" key="1">
    <source>
        <dbReference type="EMBL" id="RUO96773.1"/>
    </source>
</evidence>
<dbReference type="Proteomes" id="UP000268093">
    <property type="component" value="Unassembled WGS sequence"/>
</dbReference>
<reference evidence="1 2" key="1">
    <citation type="journal article" date="2018" name="New Phytol.">
        <title>Phylogenomics of Endogonaceae and evolution of mycorrhizas within Mucoromycota.</title>
        <authorList>
            <person name="Chang Y."/>
            <person name="Desiro A."/>
            <person name="Na H."/>
            <person name="Sandor L."/>
            <person name="Lipzen A."/>
            <person name="Clum A."/>
            <person name="Barry K."/>
            <person name="Grigoriev I.V."/>
            <person name="Martin F.M."/>
            <person name="Stajich J.E."/>
            <person name="Smith M.E."/>
            <person name="Bonito G."/>
            <person name="Spatafora J.W."/>
        </authorList>
    </citation>
    <scope>NUCLEOTIDE SEQUENCE [LARGE SCALE GENOMIC DNA]</scope>
    <source>
        <strain evidence="1 2">GMNB39</strain>
    </source>
</reference>
<name>A0A433A265_9FUNG</name>
<accession>A0A433A265</accession>
<organism evidence="1 2">
    <name type="scientific">Jimgerdemannia flammicorona</name>
    <dbReference type="NCBI Taxonomy" id="994334"/>
    <lineage>
        <taxon>Eukaryota</taxon>
        <taxon>Fungi</taxon>
        <taxon>Fungi incertae sedis</taxon>
        <taxon>Mucoromycota</taxon>
        <taxon>Mucoromycotina</taxon>
        <taxon>Endogonomycetes</taxon>
        <taxon>Endogonales</taxon>
        <taxon>Endogonaceae</taxon>
        <taxon>Jimgerdemannia</taxon>
    </lineage>
</organism>
<proteinExistence type="predicted"/>
<dbReference type="EMBL" id="RBNI01019737">
    <property type="protein sequence ID" value="RUO96773.1"/>
    <property type="molecule type" value="Genomic_DNA"/>
</dbReference>
<evidence type="ECO:0000313" key="2">
    <source>
        <dbReference type="Proteomes" id="UP000268093"/>
    </source>
</evidence>
<sequence length="67" mass="7453">MRNEIERTLLRLLRQKRSMDVGQNTTLGNSNIAQQLVKFLIVADGKLKVTGDDTRLLVIASGITSQL</sequence>
<comment type="caution">
    <text evidence="1">The sequence shown here is derived from an EMBL/GenBank/DDBJ whole genome shotgun (WGS) entry which is preliminary data.</text>
</comment>